<keyword evidence="2" id="KW-0479">Metal-binding</keyword>
<dbReference type="InterPro" id="IPR011051">
    <property type="entry name" value="RmlC_Cupin_sf"/>
</dbReference>
<dbReference type="InterPro" id="IPR012093">
    <property type="entry name" value="Pirin"/>
</dbReference>
<dbReference type="InterPro" id="IPR008778">
    <property type="entry name" value="Pirin_C_dom"/>
</dbReference>
<evidence type="ECO:0000256" key="1">
    <source>
        <dbReference type="ARBA" id="ARBA00008416"/>
    </source>
</evidence>
<evidence type="ECO:0000256" key="2">
    <source>
        <dbReference type="PIRSR" id="PIRSR006232-1"/>
    </source>
</evidence>
<accession>A0A7I8VTN3</accession>
<dbReference type="Gene3D" id="2.60.120.10">
    <property type="entry name" value="Jelly Rolls"/>
    <property type="match status" value="2"/>
</dbReference>
<dbReference type="PANTHER" id="PTHR13903">
    <property type="entry name" value="PIRIN-RELATED"/>
    <property type="match status" value="1"/>
</dbReference>
<dbReference type="GO" id="GO:0046872">
    <property type="term" value="F:metal ion binding"/>
    <property type="evidence" value="ECO:0007669"/>
    <property type="project" value="UniProtKB-KW"/>
</dbReference>
<evidence type="ECO:0000259" key="5">
    <source>
        <dbReference type="Pfam" id="PF05726"/>
    </source>
</evidence>
<dbReference type="AlphaFoldDB" id="A0A7I8VTN3"/>
<comment type="similarity">
    <text evidence="1 3">Belongs to the pirin family.</text>
</comment>
<evidence type="ECO:0000256" key="3">
    <source>
        <dbReference type="RuleBase" id="RU003457"/>
    </source>
</evidence>
<dbReference type="CDD" id="cd02247">
    <property type="entry name" value="cupin_pirin_C"/>
    <property type="match status" value="1"/>
</dbReference>
<feature type="domain" description="Pirin N-terminal" evidence="4">
    <location>
        <begin position="31"/>
        <end position="124"/>
    </location>
</feature>
<dbReference type="SUPFAM" id="SSF51182">
    <property type="entry name" value="RmlC-like cupins"/>
    <property type="match status" value="1"/>
</dbReference>
<dbReference type="PIRSF" id="PIRSF006232">
    <property type="entry name" value="Pirin"/>
    <property type="match status" value="1"/>
</dbReference>
<keyword evidence="7" id="KW-1185">Reference proteome</keyword>
<comment type="cofactor">
    <cofactor evidence="2">
        <name>Fe cation</name>
        <dbReference type="ChEBI" id="CHEBI:24875"/>
    </cofactor>
    <text evidence="2">Binds 1 Fe cation per subunit.</text>
</comment>
<keyword evidence="2" id="KW-0408">Iron</keyword>
<feature type="binding site" evidence="2">
    <location>
        <position position="58"/>
    </location>
    <ligand>
        <name>Fe cation</name>
        <dbReference type="ChEBI" id="CHEBI:24875"/>
    </ligand>
</feature>
<dbReference type="Proteomes" id="UP000549394">
    <property type="component" value="Unassembled WGS sequence"/>
</dbReference>
<dbReference type="Pfam" id="PF02678">
    <property type="entry name" value="Pirin"/>
    <property type="match status" value="1"/>
</dbReference>
<evidence type="ECO:0000259" key="4">
    <source>
        <dbReference type="Pfam" id="PF02678"/>
    </source>
</evidence>
<dbReference type="CDD" id="cd02909">
    <property type="entry name" value="cupin_pirin_N"/>
    <property type="match status" value="1"/>
</dbReference>
<dbReference type="EMBL" id="CAJFCJ010000010">
    <property type="protein sequence ID" value="CAD5119675.1"/>
    <property type="molecule type" value="Genomic_DNA"/>
</dbReference>
<evidence type="ECO:0000313" key="7">
    <source>
        <dbReference type="Proteomes" id="UP000549394"/>
    </source>
</evidence>
<dbReference type="OrthoDB" id="198735at2759"/>
<gene>
    <name evidence="6" type="ORF">DGYR_LOCUS7871</name>
</gene>
<dbReference type="Pfam" id="PF05726">
    <property type="entry name" value="Pirin_C"/>
    <property type="match status" value="1"/>
</dbReference>
<feature type="domain" description="Pirin C-terminal" evidence="5">
    <location>
        <begin position="175"/>
        <end position="278"/>
    </location>
</feature>
<name>A0A7I8VTN3_9ANNE</name>
<dbReference type="InterPro" id="IPR014710">
    <property type="entry name" value="RmlC-like_jellyroll"/>
</dbReference>
<feature type="binding site" evidence="2">
    <location>
        <position position="104"/>
    </location>
    <ligand>
        <name>Fe cation</name>
        <dbReference type="ChEBI" id="CHEBI:24875"/>
    </ligand>
</feature>
<dbReference type="InterPro" id="IPR003829">
    <property type="entry name" value="Pirin_N_dom"/>
</dbReference>
<sequence>MPQDRDIRKINEAKEEFEGVGFRVRKPIGNSPIDPFIMMDHVDPDRFEPEEAFGAPDHPHKGFVTLTYVIEGEVEHKDSLGNTAILKSGDAQLITAGSGIVHSEMPSDNFYKRGGKMEGFQLWINVPAFKRLAPPSYNLAKDVKMRNLSENVQLRIVVGSLLNFKGPLECGDVTVVDIRMNPFSDARLPVPEGFCAFLYVWRGEGLVTAAKKEIKLYDSIFFEEKGESIVLKTGRSEMNIIVGMGKPIGEPFLKRGPFVMSNQQEINKAYEEYRQGKLGTIPGKESRLEQVEKAVEKHKARLAMK</sequence>
<proteinExistence type="inferred from homology"/>
<feature type="binding site" evidence="2">
    <location>
        <position position="102"/>
    </location>
    <ligand>
        <name>Fe cation</name>
        <dbReference type="ChEBI" id="CHEBI:24875"/>
    </ligand>
</feature>
<organism evidence="6 7">
    <name type="scientific">Dimorphilus gyrociliatus</name>
    <dbReference type="NCBI Taxonomy" id="2664684"/>
    <lineage>
        <taxon>Eukaryota</taxon>
        <taxon>Metazoa</taxon>
        <taxon>Spiralia</taxon>
        <taxon>Lophotrochozoa</taxon>
        <taxon>Annelida</taxon>
        <taxon>Polychaeta</taxon>
        <taxon>Polychaeta incertae sedis</taxon>
        <taxon>Dinophilidae</taxon>
        <taxon>Dimorphilus</taxon>
    </lineage>
</organism>
<comment type="caution">
    <text evidence="6">The sequence shown here is derived from an EMBL/GenBank/DDBJ whole genome shotgun (WGS) entry which is preliminary data.</text>
</comment>
<protein>
    <submittedName>
        <fullName evidence="6">DgyrCDS8270</fullName>
    </submittedName>
</protein>
<dbReference type="PANTHER" id="PTHR13903:SF31">
    <property type="entry name" value="CUPIN-DOMAIN CONTAINING PROTEIN"/>
    <property type="match status" value="1"/>
</dbReference>
<reference evidence="6 7" key="1">
    <citation type="submission" date="2020-08" db="EMBL/GenBank/DDBJ databases">
        <authorList>
            <person name="Hejnol A."/>
        </authorList>
    </citation>
    <scope>NUCLEOTIDE SEQUENCE [LARGE SCALE GENOMIC DNA]</scope>
</reference>
<evidence type="ECO:0000313" key="6">
    <source>
        <dbReference type="EMBL" id="CAD5119675.1"/>
    </source>
</evidence>
<feature type="binding site" evidence="2">
    <location>
        <position position="60"/>
    </location>
    <ligand>
        <name>Fe cation</name>
        <dbReference type="ChEBI" id="CHEBI:24875"/>
    </ligand>
</feature>